<feature type="domain" description="Anaphase-promoting complex subunit 4-like WD40" evidence="5">
    <location>
        <begin position="16"/>
        <end position="64"/>
    </location>
</feature>
<evidence type="ECO:0000259" key="5">
    <source>
        <dbReference type="Pfam" id="PF12894"/>
    </source>
</evidence>
<gene>
    <name evidence="6" type="ORF">QCA50_014074</name>
</gene>
<dbReference type="SUPFAM" id="SSF50978">
    <property type="entry name" value="WD40 repeat-like"/>
    <property type="match status" value="1"/>
</dbReference>
<evidence type="ECO:0000256" key="2">
    <source>
        <dbReference type="ARBA" id="ARBA00022737"/>
    </source>
</evidence>
<evidence type="ECO:0000313" key="7">
    <source>
        <dbReference type="Proteomes" id="UP001385951"/>
    </source>
</evidence>
<dbReference type="InterPro" id="IPR036322">
    <property type="entry name" value="WD40_repeat_dom_sf"/>
</dbReference>
<comment type="caution">
    <text evidence="6">The sequence shown here is derived from an EMBL/GenBank/DDBJ whole genome shotgun (WGS) entry which is preliminary data.</text>
</comment>
<keyword evidence="2" id="KW-0677">Repeat</keyword>
<dbReference type="Pfam" id="PF12894">
    <property type="entry name" value="ANAPC4_WD40"/>
    <property type="match status" value="1"/>
</dbReference>
<name>A0AAW0FPC6_9APHY</name>
<dbReference type="InterPro" id="IPR001680">
    <property type="entry name" value="WD40_rpt"/>
</dbReference>
<dbReference type="SMART" id="SM00320">
    <property type="entry name" value="WD40"/>
    <property type="match status" value="3"/>
</dbReference>
<feature type="repeat" description="WD" evidence="3">
    <location>
        <begin position="10"/>
        <end position="51"/>
    </location>
</feature>
<feature type="compositionally biased region" description="Polar residues" evidence="4">
    <location>
        <begin position="353"/>
        <end position="381"/>
    </location>
</feature>
<evidence type="ECO:0000256" key="1">
    <source>
        <dbReference type="ARBA" id="ARBA00022574"/>
    </source>
</evidence>
<keyword evidence="7" id="KW-1185">Reference proteome</keyword>
<evidence type="ECO:0000313" key="6">
    <source>
        <dbReference type="EMBL" id="KAK7682691.1"/>
    </source>
</evidence>
<accession>A0AAW0FPC6</accession>
<dbReference type="AlphaFoldDB" id="A0AAW0FPC6"/>
<feature type="compositionally biased region" description="Basic and acidic residues" evidence="4">
    <location>
        <begin position="337"/>
        <end position="346"/>
    </location>
</feature>
<reference evidence="6 7" key="1">
    <citation type="submission" date="2022-09" db="EMBL/GenBank/DDBJ databases">
        <authorList>
            <person name="Palmer J.M."/>
        </authorList>
    </citation>
    <scope>NUCLEOTIDE SEQUENCE [LARGE SCALE GENOMIC DNA]</scope>
    <source>
        <strain evidence="6 7">DSM 7382</strain>
    </source>
</reference>
<organism evidence="6 7">
    <name type="scientific">Cerrena zonata</name>
    <dbReference type="NCBI Taxonomy" id="2478898"/>
    <lineage>
        <taxon>Eukaryota</taxon>
        <taxon>Fungi</taxon>
        <taxon>Dikarya</taxon>
        <taxon>Basidiomycota</taxon>
        <taxon>Agaricomycotina</taxon>
        <taxon>Agaricomycetes</taxon>
        <taxon>Polyporales</taxon>
        <taxon>Cerrenaceae</taxon>
        <taxon>Cerrena</taxon>
    </lineage>
</organism>
<feature type="region of interest" description="Disordered" evidence="4">
    <location>
        <begin position="322"/>
        <end position="381"/>
    </location>
</feature>
<dbReference type="EMBL" id="JASBNA010000034">
    <property type="protein sequence ID" value="KAK7682691.1"/>
    <property type="molecule type" value="Genomic_DNA"/>
</dbReference>
<dbReference type="PANTHER" id="PTHR44019">
    <property type="entry name" value="WD REPEAT-CONTAINING PROTEIN 55"/>
    <property type="match status" value="1"/>
</dbReference>
<dbReference type="InterPro" id="IPR015943">
    <property type="entry name" value="WD40/YVTN_repeat-like_dom_sf"/>
</dbReference>
<proteinExistence type="predicted"/>
<dbReference type="PANTHER" id="PTHR44019:SF8">
    <property type="entry name" value="POC1 CENTRIOLAR PROTEIN HOMOLOG"/>
    <property type="match status" value="1"/>
</dbReference>
<keyword evidence="1 3" id="KW-0853">WD repeat</keyword>
<evidence type="ECO:0000256" key="4">
    <source>
        <dbReference type="SAM" id="MobiDB-lite"/>
    </source>
</evidence>
<dbReference type="Gene3D" id="2.130.10.10">
    <property type="entry name" value="YVTN repeat-like/Quinoprotein amine dehydrogenase"/>
    <property type="match status" value="1"/>
</dbReference>
<dbReference type="InterPro" id="IPR050505">
    <property type="entry name" value="WDR55/POC1"/>
</dbReference>
<protein>
    <recommendedName>
        <fullName evidence="5">Anaphase-promoting complex subunit 4-like WD40 domain-containing protein</fullName>
    </recommendedName>
</protein>
<dbReference type="InterPro" id="IPR024977">
    <property type="entry name" value="Apc4-like_WD40_dom"/>
</dbReference>
<sequence>MTQYRCTTIIRDFTDSISQLEFSPDGAFLATGTEDGTLIITEVSSMKCHRHFKRHSAITALLWCGSESPSLIIGYQDGTLEILKGLSKIKTIQISVDFEGPVAHLSYSESPTHEKFLAVSTCVDVFVLSQLRRDVWQTAFVVPRPTWKIERHIEPRAVHWARPGRTIIICYLRHGFVSYNLSDRHSANWVLPVETHIAYSDYSEKLNQVAFSNLYDGFTVYKFTPYDFEYWNIERKNDNNVALPVRFIHHSEDLLLGSPTGRVCITSAREEEDRRFYYLSHDALVIQSLAYHQTATKSIIATGSSSGADSTVWIWRSISSADPDDDAGPSNSGLSFQDEHESKSSKSEASPSQYIPNPSVSIALSPKPSFSSNEKIRPETTTTPVMKRHSSIMVGVVTVMLLSIQSKSQYLFTPNLAPAFLSFSDRVLRITGTTMNTILAEFGNICQHFQNSKLAAAMRLYMRAFRLFFNQLTNWWHMFWVLVEDMDDYQ</sequence>
<dbReference type="PROSITE" id="PS50082">
    <property type="entry name" value="WD_REPEATS_2"/>
    <property type="match status" value="1"/>
</dbReference>
<evidence type="ECO:0000256" key="3">
    <source>
        <dbReference type="PROSITE-ProRule" id="PRU00221"/>
    </source>
</evidence>
<dbReference type="Proteomes" id="UP001385951">
    <property type="component" value="Unassembled WGS sequence"/>
</dbReference>